<dbReference type="NCBIfam" id="TIGR04387">
    <property type="entry name" value="capsid_maj_N4"/>
    <property type="match status" value="1"/>
</dbReference>
<organism evidence="1">
    <name type="scientific">human gut metagenome</name>
    <dbReference type="NCBI Taxonomy" id="408170"/>
    <lineage>
        <taxon>unclassified sequences</taxon>
        <taxon>metagenomes</taxon>
        <taxon>organismal metagenomes</taxon>
    </lineage>
</organism>
<name>K1SIF3_9ZZZZ</name>
<proteinExistence type="predicted"/>
<protein>
    <submittedName>
        <fullName evidence="1">Uncharacterized protein</fullName>
    </submittedName>
</protein>
<accession>K1SIF3</accession>
<evidence type="ECO:0000313" key="1">
    <source>
        <dbReference type="EMBL" id="EKC55194.1"/>
    </source>
</evidence>
<feature type="non-terminal residue" evidence="1">
    <location>
        <position position="226"/>
    </location>
</feature>
<reference evidence="1" key="1">
    <citation type="journal article" date="2013" name="Environ. Microbiol.">
        <title>Microbiota from the distal guts of lean and obese adolescents exhibit partial functional redundancy besides clear differences in community structure.</title>
        <authorList>
            <person name="Ferrer M."/>
            <person name="Ruiz A."/>
            <person name="Lanza F."/>
            <person name="Haange S.B."/>
            <person name="Oberbach A."/>
            <person name="Till H."/>
            <person name="Bargiela R."/>
            <person name="Campoy C."/>
            <person name="Segura M.T."/>
            <person name="Richter M."/>
            <person name="von Bergen M."/>
            <person name="Seifert J."/>
            <person name="Suarez A."/>
        </authorList>
    </citation>
    <scope>NUCLEOTIDE SEQUENCE</scope>
</reference>
<feature type="non-terminal residue" evidence="1">
    <location>
        <position position="1"/>
    </location>
</feature>
<comment type="caution">
    <text evidence="1">The sequence shown here is derived from an EMBL/GenBank/DDBJ whole genome shotgun (WGS) entry which is preliminary data.</text>
</comment>
<gene>
    <name evidence="1" type="ORF">LEA_15478</name>
</gene>
<dbReference type="EMBL" id="AJWY01010563">
    <property type="protein sequence ID" value="EKC55194.1"/>
    <property type="molecule type" value="Genomic_DNA"/>
</dbReference>
<sequence>TAKCVHGQFGEHDTIPKQSGNIYNKRGISPYPTVTTPLQEGITPVGNKMSFYYVEIAVNQYGAYTPITDWASFCSRDNVMTKDSEELASQAGRSIEEIDREALNAGTSVIYAPAVGSDGAVTEVASRAAITANSKLTIDTIFKALNYLECQNAEPIGENYVAVVHPNVKYDIISNKDFISVVKYAHADKIFKGEIGTIGNVKFVQSNFAKVFKGAGANKIDVTQLL</sequence>
<dbReference type="AlphaFoldDB" id="K1SIF3"/>